<name>A0A9D1G8J3_9FIRM</name>
<evidence type="ECO:0000259" key="2">
    <source>
        <dbReference type="Pfam" id="PF20469"/>
    </source>
</evidence>
<dbReference type="Gene3D" id="3.40.50.300">
    <property type="entry name" value="P-loop containing nucleotide triphosphate hydrolases"/>
    <property type="match status" value="1"/>
</dbReference>
<dbReference type="InterPro" id="IPR034139">
    <property type="entry name" value="TOPRIM_OLD"/>
</dbReference>
<evidence type="ECO:0000313" key="3">
    <source>
        <dbReference type="EMBL" id="HIT17522.1"/>
    </source>
</evidence>
<dbReference type="PANTHER" id="PTHR43581">
    <property type="entry name" value="ATP/GTP PHOSPHATASE"/>
    <property type="match status" value="1"/>
</dbReference>
<dbReference type="InterPro" id="IPR051396">
    <property type="entry name" value="Bact_Antivir_Def_Nuclease"/>
</dbReference>
<reference evidence="3" key="1">
    <citation type="submission" date="2020-10" db="EMBL/GenBank/DDBJ databases">
        <authorList>
            <person name="Gilroy R."/>
        </authorList>
    </citation>
    <scope>NUCLEOTIDE SEQUENCE</scope>
    <source>
        <strain evidence="3">14508</strain>
    </source>
</reference>
<dbReference type="CDD" id="cd01026">
    <property type="entry name" value="TOPRIM_OLD"/>
    <property type="match status" value="1"/>
</dbReference>
<dbReference type="PANTHER" id="PTHR43581:SF4">
    <property type="entry name" value="ATP_GTP PHOSPHATASE"/>
    <property type="match status" value="1"/>
</dbReference>
<dbReference type="Pfam" id="PF13175">
    <property type="entry name" value="AAA_15"/>
    <property type="match status" value="1"/>
</dbReference>
<organism evidence="3 4">
    <name type="scientific">Candidatus Caccosoma faecigallinarum</name>
    <dbReference type="NCBI Taxonomy" id="2840720"/>
    <lineage>
        <taxon>Bacteria</taxon>
        <taxon>Bacillati</taxon>
        <taxon>Bacillota</taxon>
        <taxon>Bacillota incertae sedis</taxon>
        <taxon>Candidatus Caccosoma</taxon>
    </lineage>
</organism>
<evidence type="ECO:0000313" key="4">
    <source>
        <dbReference type="Proteomes" id="UP000886893"/>
    </source>
</evidence>
<dbReference type="Pfam" id="PF20469">
    <property type="entry name" value="OLD-like_TOPRIM"/>
    <property type="match status" value="1"/>
</dbReference>
<reference evidence="3" key="2">
    <citation type="journal article" date="2021" name="PeerJ">
        <title>Extensive microbial diversity within the chicken gut microbiome revealed by metagenomics and culture.</title>
        <authorList>
            <person name="Gilroy R."/>
            <person name="Ravi A."/>
            <person name="Getino M."/>
            <person name="Pursley I."/>
            <person name="Horton D.L."/>
            <person name="Alikhan N.F."/>
            <person name="Baker D."/>
            <person name="Gharbi K."/>
            <person name="Hall N."/>
            <person name="Watson M."/>
            <person name="Adriaenssens E.M."/>
            <person name="Foster-Nyarko E."/>
            <person name="Jarju S."/>
            <person name="Secka A."/>
            <person name="Antonio M."/>
            <person name="Oren A."/>
            <person name="Chaudhuri R.R."/>
            <person name="La Ragione R."/>
            <person name="Hildebrand F."/>
            <person name="Pallen M.J."/>
        </authorList>
    </citation>
    <scope>NUCLEOTIDE SEQUENCE</scope>
    <source>
        <strain evidence="3">14508</strain>
    </source>
</reference>
<dbReference type="InterPro" id="IPR027417">
    <property type="entry name" value="P-loop_NTPase"/>
</dbReference>
<gene>
    <name evidence="3" type="ORF">IAD04_04000</name>
</gene>
<accession>A0A9D1G8J3</accession>
<dbReference type="SUPFAM" id="SSF52540">
    <property type="entry name" value="P-loop containing nucleoside triphosphate hydrolases"/>
    <property type="match status" value="1"/>
</dbReference>
<sequence length="766" mass="88630">MYLKSLEIKDYRKYYGSNNKISFAHSNWKENQEPEEYISKSSSLLIGKNNAGKSTIINLLSTLQNTKAGSKGVFKHCDFNLTYLRSWYNEHVFNKSSEEINCIQSSNLPVIEFRLTIGIDSEKDYISNFQDVLVISEIKNHKNGEPFDIDIIVKYECSNESKFLSKLIEIENKEINLNNLGLDKNKLSISDNNVDFKRLKNIYDKCTKQDQNLDKEELKNLDAILKYYEESIYRNFLHLLDQGYYSLNFYPLESKQAAKDFSLSSLLKVKTIQANTVKDNNTLSVAYNKIVDTYAKRNNLTEIDDFIDDVNIRLKDEIDTNIKGILENTAKSIESSQNLEINLHPDINLNKILGHSVLYEYKEGKNYIPESQYGMGYTNLMVIIAELVDYFEKYEDEDVNGAINILCIEEPETYMHPEMQELFIKHISKAIASLLPKPSDHDFKKKDTFQVVISTHSSHILNSKIQSGNTLNNIIYLNSNGIVNIEDNKIQENSEKKLVKDNSFSALEYIKKYIRLELSDIFYADAVILVEGQTEETYLRYLIDENEDLNSYHIKVYRIDGAYGFQFIPLLKLLNIPTIILTDLDLNRTECERKNYIIINNLNFFVKEDRCITTNETIKKSLCESYKIESQKDLNNIIASKIGDKEVLKIRGNNLPDNIQIYSQGKINGNYATSFEEAVILTNSYGKGKDEILELLKVIHPKLGEENEKKDLIKNSYFWQNKLSNSKSKFSNLILYKSIIEPNFEIDTPKYIKDALESIKKSMEEN</sequence>
<dbReference type="AlphaFoldDB" id="A0A9D1G8J3"/>
<protein>
    <submittedName>
        <fullName evidence="3">AAA family ATPase</fullName>
    </submittedName>
</protein>
<feature type="domain" description="OLD protein-like TOPRIM" evidence="2">
    <location>
        <begin position="522"/>
        <end position="585"/>
    </location>
</feature>
<comment type="caution">
    <text evidence="3">The sequence shown here is derived from an EMBL/GenBank/DDBJ whole genome shotgun (WGS) entry which is preliminary data.</text>
</comment>
<dbReference type="InterPro" id="IPR041685">
    <property type="entry name" value="AAA_GajA/Old/RecF-like"/>
</dbReference>
<dbReference type="EMBL" id="DVKI01000127">
    <property type="protein sequence ID" value="HIT17522.1"/>
    <property type="molecule type" value="Genomic_DNA"/>
</dbReference>
<proteinExistence type="predicted"/>
<evidence type="ECO:0000259" key="1">
    <source>
        <dbReference type="Pfam" id="PF13175"/>
    </source>
</evidence>
<dbReference type="Proteomes" id="UP000886893">
    <property type="component" value="Unassembled WGS sequence"/>
</dbReference>
<feature type="domain" description="Endonuclease GajA/Old nuclease/RecF-like AAA" evidence="1">
    <location>
        <begin position="1"/>
        <end position="460"/>
    </location>
</feature>